<organism evidence="3 4">
    <name type="scientific">Bartonella taylorii 8TBB</name>
    <dbReference type="NCBI Taxonomy" id="1094560"/>
    <lineage>
        <taxon>Bacteria</taxon>
        <taxon>Pseudomonadati</taxon>
        <taxon>Pseudomonadota</taxon>
        <taxon>Alphaproteobacteria</taxon>
        <taxon>Hyphomicrobiales</taxon>
        <taxon>Bartonellaceae</taxon>
        <taxon>Bartonella</taxon>
    </lineage>
</organism>
<sequence>MKLIWTRIAQFDRQKIREYIAQDNLSAALAFDKILSEKVERLIKFPTLGRLGRIMKTRELVVHQNYIAIYDVSNDTVRILRILHAKQKFP</sequence>
<accession>A0A9P2RYD6</accession>
<dbReference type="RefSeq" id="WP_004861359.1">
    <property type="nucleotide sequence ID" value="NZ_JH725055.1"/>
</dbReference>
<dbReference type="PANTHER" id="PTHR33755">
    <property type="entry name" value="TOXIN PARE1-RELATED"/>
    <property type="match status" value="1"/>
</dbReference>
<keyword evidence="2" id="KW-1277">Toxin-antitoxin system</keyword>
<evidence type="ECO:0000256" key="2">
    <source>
        <dbReference type="ARBA" id="ARBA00022649"/>
    </source>
</evidence>
<dbReference type="Proteomes" id="UP000002648">
    <property type="component" value="Unassembled WGS sequence"/>
</dbReference>
<dbReference type="NCBIfam" id="TIGR02385">
    <property type="entry name" value="RelE_StbE"/>
    <property type="match status" value="1"/>
</dbReference>
<gene>
    <name evidence="3" type="ORF">ME9_01682</name>
</gene>
<dbReference type="EMBL" id="AIMD01000055">
    <property type="protein sequence ID" value="EJF92280.1"/>
    <property type="molecule type" value="Genomic_DNA"/>
</dbReference>
<keyword evidence="4" id="KW-1185">Reference proteome</keyword>
<proteinExistence type="inferred from homology"/>
<dbReference type="OrthoDB" id="595470at2"/>
<dbReference type="AlphaFoldDB" id="A0A9P2RYD6"/>
<evidence type="ECO:0000313" key="3">
    <source>
        <dbReference type="EMBL" id="EJF92280.1"/>
    </source>
</evidence>
<comment type="caution">
    <text evidence="3">The sequence shown here is derived from an EMBL/GenBank/DDBJ whole genome shotgun (WGS) entry which is preliminary data.</text>
</comment>
<name>A0A9P2RYD6_BARTA</name>
<dbReference type="InterPro" id="IPR035093">
    <property type="entry name" value="RelE/ParE_toxin_dom_sf"/>
</dbReference>
<dbReference type="PANTHER" id="PTHR33755:SF5">
    <property type="entry name" value="TYPE II TOXIN-ANTITOXIN SYSTEM RELE_PARE FAMILY TOXIN"/>
    <property type="match status" value="1"/>
</dbReference>
<dbReference type="InterPro" id="IPR007712">
    <property type="entry name" value="RelE/ParE_toxin"/>
</dbReference>
<evidence type="ECO:0000313" key="4">
    <source>
        <dbReference type="Proteomes" id="UP000002648"/>
    </source>
</evidence>
<dbReference type="Pfam" id="PF05016">
    <property type="entry name" value="ParE_toxin"/>
    <property type="match status" value="1"/>
</dbReference>
<comment type="similarity">
    <text evidence="1">Belongs to the RelE toxin family.</text>
</comment>
<protein>
    <submittedName>
        <fullName evidence="3">RelE/StbE family addiction module toxin</fullName>
    </submittedName>
</protein>
<dbReference type="InterPro" id="IPR051803">
    <property type="entry name" value="TA_system_RelE-like_toxin"/>
</dbReference>
<dbReference type="Gene3D" id="3.30.2310.20">
    <property type="entry name" value="RelE-like"/>
    <property type="match status" value="1"/>
</dbReference>
<reference evidence="3 4" key="1">
    <citation type="submission" date="2012-03" db="EMBL/GenBank/DDBJ databases">
        <title>The Genome Sequence of Bartonella taylorii 8TBB.</title>
        <authorList>
            <consortium name="The Broad Institute Genome Sequencing Platform"/>
            <consortium name="The Broad Institute Genome Sequencing Center for Infectious Disease"/>
            <person name="Feldgarden M."/>
            <person name="Kirby J."/>
            <person name="Kosoy M."/>
            <person name="Birtles R."/>
            <person name="Probert W.S."/>
            <person name="Chiaraviglio L."/>
            <person name="Young S.K."/>
            <person name="Zeng Q."/>
            <person name="Gargeya S."/>
            <person name="Fitzgerald M."/>
            <person name="Haas B."/>
            <person name="Abouelleil A."/>
            <person name="Alvarado L."/>
            <person name="Arachchi H.M."/>
            <person name="Berlin A."/>
            <person name="Chapman S.B."/>
            <person name="Gearin G."/>
            <person name="Goldberg J."/>
            <person name="Griggs A."/>
            <person name="Gujja S."/>
            <person name="Hansen M."/>
            <person name="Heiman D."/>
            <person name="Howarth C."/>
            <person name="Larimer J."/>
            <person name="Lui A."/>
            <person name="MacDonald P.J.P."/>
            <person name="McCowen C."/>
            <person name="Montmayeur A."/>
            <person name="Murphy C."/>
            <person name="Neiman D."/>
            <person name="Pearson M."/>
            <person name="Priest M."/>
            <person name="Roberts A."/>
            <person name="Saif S."/>
            <person name="Shea T."/>
            <person name="Sisk P."/>
            <person name="Stolte C."/>
            <person name="Sykes S."/>
            <person name="Wortman J."/>
            <person name="Nusbaum C."/>
            <person name="Birren B."/>
        </authorList>
    </citation>
    <scope>NUCLEOTIDE SEQUENCE [LARGE SCALE GENOMIC DNA]</scope>
    <source>
        <strain evidence="3 4">8TBB</strain>
    </source>
</reference>
<evidence type="ECO:0000256" key="1">
    <source>
        <dbReference type="ARBA" id="ARBA00006226"/>
    </source>
</evidence>